<proteinExistence type="predicted"/>
<feature type="compositionally biased region" description="Basic and acidic residues" evidence="1">
    <location>
        <begin position="26"/>
        <end position="38"/>
    </location>
</feature>
<feature type="region of interest" description="Disordered" evidence="1">
    <location>
        <begin position="242"/>
        <end position="267"/>
    </location>
</feature>
<dbReference type="Pfam" id="PF14111">
    <property type="entry name" value="DUF4283"/>
    <property type="match status" value="1"/>
</dbReference>
<sequence length="510" mass="56823">METEPGEADDPRSREHRTPLFSHADSSMRESDPVEAKNKVNPSSVKEIRKSYKDIVSANQGKEIEFDTLMEDSTSDEEEGEDSMDIPVHQCDEVDDNPLKPAISLSPNLLRKIRKKWENTLIVKLLGKSIGFRALSTRLRAMWNLQGEFEIIDLDGGFFLLKFDYIQDYHYVTNGGPWIILNHYLTVRKWEANFKPSEALETKTAVWLRLPELPIEYYDEKGPKALVVPGLVLTNAKTHPSPDLIPSRPIRSQDKPYNPTVEEDATNPNMITIPSHLPIAATPFISPSAFTPSICLEPKSPSSPPSQNFNPNSATSLTACLEPIRSVSPPTVANQLDLMETPCFQDNPDVPLDPDIPSFSTSVSMVAGTSRQPSPTQRYRSFSPDARRGLGHIEETQRLSCPPQQHASQQLRQPRHAKAPPQSWASAIAHWSFIREQVRMQHMQQQWPHSLPQKLEAALTKISAASGSFGSLDPGGVFSAVAIKLPKPTPRFCSTVTSGIYHLPPDSQST</sequence>
<dbReference type="EMBL" id="JAVXUO010000447">
    <property type="protein sequence ID" value="KAK2991977.1"/>
    <property type="molecule type" value="Genomic_DNA"/>
</dbReference>
<dbReference type="PANTHER" id="PTHR31286:SF99">
    <property type="entry name" value="DUF4283 DOMAIN-CONTAINING PROTEIN"/>
    <property type="match status" value="1"/>
</dbReference>
<dbReference type="Proteomes" id="UP001187471">
    <property type="component" value="Unassembled WGS sequence"/>
</dbReference>
<feature type="domain" description="DUF4283" evidence="2">
    <location>
        <begin position="115"/>
        <end position="198"/>
    </location>
</feature>
<evidence type="ECO:0000259" key="2">
    <source>
        <dbReference type="Pfam" id="PF14111"/>
    </source>
</evidence>
<feature type="compositionally biased region" description="Basic and acidic residues" evidence="1">
    <location>
        <begin position="9"/>
        <end position="18"/>
    </location>
</feature>
<feature type="compositionally biased region" description="Polar residues" evidence="1">
    <location>
        <begin position="398"/>
        <end position="412"/>
    </location>
</feature>
<gene>
    <name evidence="3" type="ORF">RJ640_002886</name>
</gene>
<name>A0AA88RV08_9ASTE</name>
<feature type="region of interest" description="Disordered" evidence="1">
    <location>
        <begin position="1"/>
        <end position="45"/>
    </location>
</feature>
<keyword evidence="4" id="KW-1185">Reference proteome</keyword>
<evidence type="ECO:0000313" key="4">
    <source>
        <dbReference type="Proteomes" id="UP001187471"/>
    </source>
</evidence>
<dbReference type="AlphaFoldDB" id="A0AA88RV08"/>
<protein>
    <recommendedName>
        <fullName evidence="2">DUF4283 domain-containing protein</fullName>
    </recommendedName>
</protein>
<organism evidence="3 4">
    <name type="scientific">Escallonia rubra</name>
    <dbReference type="NCBI Taxonomy" id="112253"/>
    <lineage>
        <taxon>Eukaryota</taxon>
        <taxon>Viridiplantae</taxon>
        <taxon>Streptophyta</taxon>
        <taxon>Embryophyta</taxon>
        <taxon>Tracheophyta</taxon>
        <taxon>Spermatophyta</taxon>
        <taxon>Magnoliopsida</taxon>
        <taxon>eudicotyledons</taxon>
        <taxon>Gunneridae</taxon>
        <taxon>Pentapetalae</taxon>
        <taxon>asterids</taxon>
        <taxon>campanulids</taxon>
        <taxon>Escalloniales</taxon>
        <taxon>Escalloniaceae</taxon>
        <taxon>Escallonia</taxon>
    </lineage>
</organism>
<dbReference type="InterPro" id="IPR040256">
    <property type="entry name" value="At4g02000-like"/>
</dbReference>
<reference evidence="3" key="1">
    <citation type="submission" date="2022-12" db="EMBL/GenBank/DDBJ databases">
        <title>Draft genome assemblies for two species of Escallonia (Escalloniales).</title>
        <authorList>
            <person name="Chanderbali A."/>
            <person name="Dervinis C."/>
            <person name="Anghel I."/>
            <person name="Soltis D."/>
            <person name="Soltis P."/>
            <person name="Zapata F."/>
        </authorList>
    </citation>
    <scope>NUCLEOTIDE SEQUENCE</scope>
    <source>
        <strain evidence="3">UCBG92.1500</strain>
        <tissue evidence="3">Leaf</tissue>
    </source>
</reference>
<comment type="caution">
    <text evidence="3">The sequence shown here is derived from an EMBL/GenBank/DDBJ whole genome shotgun (WGS) entry which is preliminary data.</text>
</comment>
<accession>A0AA88RV08</accession>
<dbReference type="InterPro" id="IPR025558">
    <property type="entry name" value="DUF4283"/>
</dbReference>
<evidence type="ECO:0000313" key="3">
    <source>
        <dbReference type="EMBL" id="KAK2991977.1"/>
    </source>
</evidence>
<evidence type="ECO:0000256" key="1">
    <source>
        <dbReference type="SAM" id="MobiDB-lite"/>
    </source>
</evidence>
<feature type="region of interest" description="Disordered" evidence="1">
    <location>
        <begin position="395"/>
        <end position="422"/>
    </location>
</feature>
<dbReference type="PANTHER" id="PTHR31286">
    <property type="entry name" value="GLYCINE-RICH CELL WALL STRUCTURAL PROTEIN 1.8-LIKE"/>
    <property type="match status" value="1"/>
</dbReference>